<reference evidence="2" key="1">
    <citation type="journal article" date="2013" name="BMC Genomics">
        <title>Unscrambling butterfly oogenesis.</title>
        <authorList>
            <person name="Carter J.M."/>
            <person name="Baker S.C."/>
            <person name="Pink R."/>
            <person name="Carter D.R."/>
            <person name="Collins A."/>
            <person name="Tomlin J."/>
            <person name="Gibbs M."/>
            <person name="Breuker C.J."/>
        </authorList>
    </citation>
    <scope>NUCLEOTIDE SEQUENCE</scope>
    <source>
        <tissue evidence="2">Ovary</tissue>
    </source>
</reference>
<reference evidence="2" key="2">
    <citation type="submission" date="2013-05" db="EMBL/GenBank/DDBJ databases">
        <authorList>
            <person name="Carter J.-M."/>
            <person name="Baker S.C."/>
            <person name="Pink R."/>
            <person name="Carter D.R.F."/>
            <person name="Collins A."/>
            <person name="Tomlin J."/>
            <person name="Gibbs M."/>
            <person name="Breuker C.J."/>
        </authorList>
    </citation>
    <scope>NUCLEOTIDE SEQUENCE</scope>
    <source>
        <tissue evidence="2">Ovary</tissue>
    </source>
</reference>
<evidence type="ECO:0000313" key="2">
    <source>
        <dbReference type="EMBL" id="JAA78069.1"/>
    </source>
</evidence>
<feature type="compositionally biased region" description="Polar residues" evidence="1">
    <location>
        <begin position="1"/>
        <end position="43"/>
    </location>
</feature>
<feature type="compositionally biased region" description="Basic and acidic residues" evidence="1">
    <location>
        <begin position="74"/>
        <end position="83"/>
    </location>
</feature>
<proteinExistence type="predicted"/>
<feature type="compositionally biased region" description="Low complexity" evidence="1">
    <location>
        <begin position="44"/>
        <end position="54"/>
    </location>
</feature>
<dbReference type="EMBL" id="GAIX01014491">
    <property type="protein sequence ID" value="JAA78069.1"/>
    <property type="molecule type" value="Transcribed_RNA"/>
</dbReference>
<name>S4NLY2_9NEOP</name>
<feature type="region of interest" description="Disordered" evidence="1">
    <location>
        <begin position="1"/>
        <end position="91"/>
    </location>
</feature>
<sequence>WSSPTGNFASPSNLTNPTSPNANTISQSTNSTSAIGNMSNQSGNFNNKWANNQNQTMKQDWSAFESLLPTQVDSNKEPKKLSDSEMMDLLS</sequence>
<organism evidence="2">
    <name type="scientific">Pararge aegeria</name>
    <name type="common">speckled wood butterfly</name>
    <dbReference type="NCBI Taxonomy" id="116150"/>
    <lineage>
        <taxon>Eukaryota</taxon>
        <taxon>Metazoa</taxon>
        <taxon>Ecdysozoa</taxon>
        <taxon>Arthropoda</taxon>
        <taxon>Hexapoda</taxon>
        <taxon>Insecta</taxon>
        <taxon>Pterygota</taxon>
        <taxon>Neoptera</taxon>
        <taxon>Endopterygota</taxon>
        <taxon>Lepidoptera</taxon>
        <taxon>Glossata</taxon>
        <taxon>Ditrysia</taxon>
        <taxon>Papilionoidea</taxon>
        <taxon>Nymphalidae</taxon>
        <taxon>Satyrinae</taxon>
        <taxon>Satyrini</taxon>
        <taxon>Parargina</taxon>
        <taxon>Pararge</taxon>
    </lineage>
</organism>
<dbReference type="AlphaFoldDB" id="S4NLY2"/>
<evidence type="ECO:0000256" key="1">
    <source>
        <dbReference type="SAM" id="MobiDB-lite"/>
    </source>
</evidence>
<feature type="non-terminal residue" evidence="2">
    <location>
        <position position="1"/>
    </location>
</feature>
<accession>S4NLY2</accession>
<protein>
    <submittedName>
        <fullName evidence="2">Uncharacterized protein</fullName>
    </submittedName>
</protein>